<evidence type="ECO:0000256" key="1">
    <source>
        <dbReference type="ARBA" id="ARBA00004236"/>
    </source>
</evidence>
<dbReference type="GO" id="GO:0005886">
    <property type="term" value="C:plasma membrane"/>
    <property type="evidence" value="ECO:0007669"/>
    <property type="project" value="UniProtKB-SubCell"/>
</dbReference>
<dbReference type="GO" id="GO:0016757">
    <property type="term" value="F:glycosyltransferase activity"/>
    <property type="evidence" value="ECO:0007669"/>
    <property type="project" value="UniProtKB-KW"/>
</dbReference>
<reference evidence="11 12" key="1">
    <citation type="submission" date="2020-08" db="EMBL/GenBank/DDBJ databases">
        <title>Sequencing the genomes of 1000 actinobacteria strains.</title>
        <authorList>
            <person name="Klenk H.-P."/>
        </authorList>
    </citation>
    <scope>NUCLEOTIDE SEQUENCE [LARGE SCALE GENOMIC DNA]</scope>
    <source>
        <strain evidence="11 12">DSM 43851</strain>
    </source>
</reference>
<evidence type="ECO:0000313" key="11">
    <source>
        <dbReference type="EMBL" id="MBB5891198.1"/>
    </source>
</evidence>
<keyword evidence="12" id="KW-1185">Reference proteome</keyword>
<dbReference type="RefSeq" id="WP_246488569.1">
    <property type="nucleotide sequence ID" value="NZ_BAAAWY010000045.1"/>
</dbReference>
<evidence type="ECO:0000313" key="12">
    <source>
        <dbReference type="Proteomes" id="UP000585638"/>
    </source>
</evidence>
<accession>A0A7W9KFJ0</accession>
<keyword evidence="3" id="KW-0328">Glycosyltransferase</keyword>
<comment type="pathway">
    <text evidence="7">Carotenoid biosynthesis; staphyloxanthin biosynthesis; staphyloxanthin from farnesyl diphosphate: step 4/5.</text>
</comment>
<keyword evidence="2" id="KW-1003">Cell membrane</keyword>
<dbReference type="InterPro" id="IPR001173">
    <property type="entry name" value="Glyco_trans_2-like"/>
</dbReference>
<protein>
    <recommendedName>
        <fullName evidence="9">4,4'-diaponeurosporenoate glycosyltransferase</fullName>
    </recommendedName>
</protein>
<dbReference type="SUPFAM" id="SSF53448">
    <property type="entry name" value="Nucleotide-diphospho-sugar transferases"/>
    <property type="match status" value="1"/>
</dbReference>
<keyword evidence="5" id="KW-0472">Membrane</keyword>
<evidence type="ECO:0000256" key="2">
    <source>
        <dbReference type="ARBA" id="ARBA00022475"/>
    </source>
</evidence>
<feature type="domain" description="Glycosyltransferase 2-like" evidence="10">
    <location>
        <begin position="23"/>
        <end position="164"/>
    </location>
</feature>
<evidence type="ECO:0000256" key="7">
    <source>
        <dbReference type="ARBA" id="ARBA00037904"/>
    </source>
</evidence>
<evidence type="ECO:0000256" key="5">
    <source>
        <dbReference type="ARBA" id="ARBA00023136"/>
    </source>
</evidence>
<comment type="caution">
    <text evidence="11">The sequence shown here is derived from an EMBL/GenBank/DDBJ whole genome shotgun (WGS) entry which is preliminary data.</text>
</comment>
<dbReference type="PANTHER" id="PTHR43646">
    <property type="entry name" value="GLYCOSYLTRANSFERASE"/>
    <property type="match status" value="1"/>
</dbReference>
<evidence type="ECO:0000259" key="10">
    <source>
        <dbReference type="Pfam" id="PF00535"/>
    </source>
</evidence>
<dbReference type="Gene3D" id="3.90.550.10">
    <property type="entry name" value="Spore Coat Polysaccharide Biosynthesis Protein SpsA, Chain A"/>
    <property type="match status" value="1"/>
</dbReference>
<dbReference type="EMBL" id="JACHIR010000001">
    <property type="protein sequence ID" value="MBB5891198.1"/>
    <property type="molecule type" value="Genomic_DNA"/>
</dbReference>
<gene>
    <name evidence="11" type="ORF">BJ998_002394</name>
</gene>
<evidence type="ECO:0000256" key="9">
    <source>
        <dbReference type="ARBA" id="ARBA00040345"/>
    </source>
</evidence>
<dbReference type="Pfam" id="PF00535">
    <property type="entry name" value="Glycos_transf_2"/>
    <property type="match status" value="1"/>
</dbReference>
<organism evidence="11 12">
    <name type="scientific">Kutzneria kofuensis</name>
    <dbReference type="NCBI Taxonomy" id="103725"/>
    <lineage>
        <taxon>Bacteria</taxon>
        <taxon>Bacillati</taxon>
        <taxon>Actinomycetota</taxon>
        <taxon>Actinomycetes</taxon>
        <taxon>Pseudonocardiales</taxon>
        <taxon>Pseudonocardiaceae</taxon>
        <taxon>Kutzneria</taxon>
    </lineage>
</organism>
<comment type="similarity">
    <text evidence="8">Belongs to the glycosyltransferase 2 family. CrtQ subfamily.</text>
</comment>
<dbReference type="AlphaFoldDB" id="A0A7W9KFJ0"/>
<comment type="subcellular location">
    <subcellularLocation>
        <location evidence="1">Cell membrane</location>
    </subcellularLocation>
</comment>
<name>A0A7W9KFJ0_9PSEU</name>
<proteinExistence type="inferred from homology"/>
<comment type="function">
    <text evidence="6">Catalyzes the glycosylation of 4,4'-diaponeurosporenoate, i.e. the esterification of glucose at the C1'' position with the carboxyl group of 4,4'-diaponeurosporenic acid, to form glycosyl-4,4'-diaponeurosporenoate. This is a step in the biosynthesis of staphyloxanthin, an orange pigment present in most staphylococci strains.</text>
</comment>
<sequence>MADRATGEGVKLGDPTTLEWHFFVPCRDEQAVIGATVTYLRQTFRAAHVWVVDDDSDDRTATVVRNLRRIDGRNIHLVQRYRPQARTGKGDALNAGYRALKAWQGRHATPERAIVIVLDAGGRPMWNCLGVTAAHFEERWTGSVQIDVRTSNAGRGWFEWLTNARRIDTSRLSGNGQFIRLSALDSIAGPEGEPWRGERLSAAWQASHTRDTYVYQRALPVPQANDRTVRVRRVIAPVPAFDH</sequence>
<keyword evidence="4" id="KW-0808">Transferase</keyword>
<evidence type="ECO:0000256" key="3">
    <source>
        <dbReference type="ARBA" id="ARBA00022676"/>
    </source>
</evidence>
<evidence type="ECO:0000256" key="6">
    <source>
        <dbReference type="ARBA" id="ARBA00037281"/>
    </source>
</evidence>
<dbReference type="Proteomes" id="UP000585638">
    <property type="component" value="Unassembled WGS sequence"/>
</dbReference>
<evidence type="ECO:0000256" key="8">
    <source>
        <dbReference type="ARBA" id="ARBA00038120"/>
    </source>
</evidence>
<evidence type="ECO:0000256" key="4">
    <source>
        <dbReference type="ARBA" id="ARBA00022679"/>
    </source>
</evidence>
<dbReference type="PANTHER" id="PTHR43646:SF2">
    <property type="entry name" value="GLYCOSYLTRANSFERASE 2-LIKE DOMAIN-CONTAINING PROTEIN"/>
    <property type="match status" value="1"/>
</dbReference>
<dbReference type="InterPro" id="IPR029044">
    <property type="entry name" value="Nucleotide-diphossugar_trans"/>
</dbReference>